<dbReference type="InterPro" id="IPR003789">
    <property type="entry name" value="Asn/Gln_tRNA_amidoTrase-B-like"/>
</dbReference>
<dbReference type="GO" id="GO:0005739">
    <property type="term" value="C:mitochondrion"/>
    <property type="evidence" value="ECO:0007669"/>
    <property type="project" value="UniProtKB-SubCell"/>
</dbReference>
<dbReference type="PANTHER" id="PTHR28055:SF1">
    <property type="entry name" value="ALTERED INHERITANCE OF MITOCHONDRIA PROTEIN 41, MITOCHONDRIAL"/>
    <property type="match status" value="1"/>
</dbReference>
<dbReference type="SUPFAM" id="SSF53335">
    <property type="entry name" value="S-adenosyl-L-methionine-dependent methyltransferases"/>
    <property type="match status" value="1"/>
</dbReference>
<gene>
    <name evidence="1" type="primary">AIM41</name>
    <name evidence="4" type="ORF">L249_4414</name>
</gene>
<dbReference type="InterPro" id="IPR029063">
    <property type="entry name" value="SAM-dependent_MTases_sf"/>
</dbReference>
<feature type="compositionally biased region" description="Polar residues" evidence="2">
    <location>
        <begin position="288"/>
        <end position="306"/>
    </location>
</feature>
<dbReference type="AlphaFoldDB" id="A0A367L862"/>
<sequence>PLDERLTETVEFLGRTYQKYALENGVYFAPIDEASRPYSKGVALEEVSRLELMHSVLRKVFDDRLIFPPVNSPRRILDCGCGSGDWAVDVARRFPDCEVLGIDISPHIMPEDGPNNLEFQIDDLNGRFTFPSDYFDLVHSQMVAGGIHSTRWRSYIQDMIRVLRPGGWCQMVEVYFNAQSDNGTLERDHALSEWSREYLDTMHRQKDPRAAMHLASWMRSEGFTEVESRLLTLPMCAWPSEAREQGIGTANSENVAQLLYSLGLYPLIQLRGLELEPHITSREASYGKNLQQQQTEQRSSSPTNIHPSIMLIKPPRLASCARILHQVTRRNAPFTSRTFSSLNEPNTSPPLYQKIRQEFKSAMRSGDKPRLNALRSIMTANTNAAKADRPITNDVQLINLIRNLYRMSSEAATQAKDNDRPELAAQEEEQMEIYSNLIANSGVETLDEAKLKALVGDAVAASKSAGTVAKKLMGDVMKRLSGAFEGKDVDMKLVARLVQEMAV</sequence>
<dbReference type="Gene3D" id="3.40.50.150">
    <property type="entry name" value="Vaccinia Virus protein VP39"/>
    <property type="match status" value="1"/>
</dbReference>
<keyword evidence="1" id="KW-0496">Mitochondrion</keyword>
<dbReference type="Gene3D" id="1.10.10.410">
    <property type="match status" value="1"/>
</dbReference>
<comment type="caution">
    <text evidence="4">The sequence shown here is derived from an EMBL/GenBank/DDBJ whole genome shotgun (WGS) entry which is preliminary data.</text>
</comment>
<comment type="subcellular location">
    <subcellularLocation>
        <location evidence="1">Mitochondrion</location>
    </subcellularLocation>
</comment>
<feature type="region of interest" description="Disordered" evidence="2">
    <location>
        <begin position="286"/>
        <end position="306"/>
    </location>
</feature>
<dbReference type="OrthoDB" id="506498at2759"/>
<dbReference type="InterPro" id="IPR042184">
    <property type="entry name" value="YqeY/Aim41_N"/>
</dbReference>
<feature type="non-terminal residue" evidence="4">
    <location>
        <position position="503"/>
    </location>
</feature>
<dbReference type="Proteomes" id="UP000253664">
    <property type="component" value="Unassembled WGS sequence"/>
</dbReference>
<reference evidence="4 5" key="1">
    <citation type="journal article" date="2015" name="BMC Genomics">
        <title>Insights from the genome of Ophiocordyceps polyrhachis-furcata to pathogenicity and host specificity in insect fungi.</title>
        <authorList>
            <person name="Wichadakul D."/>
            <person name="Kobmoo N."/>
            <person name="Ingsriswang S."/>
            <person name="Tangphatsornruang S."/>
            <person name="Chantasingh D."/>
            <person name="Luangsa-ard J.J."/>
            <person name="Eurwilaichitr L."/>
        </authorList>
    </citation>
    <scope>NUCLEOTIDE SEQUENCE [LARGE SCALE GENOMIC DNA]</scope>
    <source>
        <strain evidence="4 5">BCC 54312</strain>
    </source>
</reference>
<feature type="non-terminal residue" evidence="4">
    <location>
        <position position="1"/>
    </location>
</feature>
<accession>A0A367L862</accession>
<organism evidence="4 5">
    <name type="scientific">Ophiocordyceps polyrhachis-furcata BCC 54312</name>
    <dbReference type="NCBI Taxonomy" id="1330021"/>
    <lineage>
        <taxon>Eukaryota</taxon>
        <taxon>Fungi</taxon>
        <taxon>Dikarya</taxon>
        <taxon>Ascomycota</taxon>
        <taxon>Pezizomycotina</taxon>
        <taxon>Sordariomycetes</taxon>
        <taxon>Hypocreomycetidae</taxon>
        <taxon>Hypocreales</taxon>
        <taxon>Ophiocordycipitaceae</taxon>
        <taxon>Ophiocordyceps</taxon>
    </lineage>
</organism>
<dbReference type="Gene3D" id="1.10.1510.10">
    <property type="entry name" value="Uncharacterised protein YqeY/AIM41 PF09424, N-terminal domain"/>
    <property type="match status" value="1"/>
</dbReference>
<comment type="similarity">
    <text evidence="1">Belongs to the AIM41 family.</text>
</comment>
<protein>
    <recommendedName>
        <fullName evidence="1">Altered inheritance of mitochondria protein 41</fullName>
    </recommendedName>
</protein>
<evidence type="ECO:0000259" key="3">
    <source>
        <dbReference type="Pfam" id="PF13649"/>
    </source>
</evidence>
<dbReference type="SUPFAM" id="SSF89095">
    <property type="entry name" value="GatB/YqeY motif"/>
    <property type="match status" value="1"/>
</dbReference>
<evidence type="ECO:0000256" key="1">
    <source>
        <dbReference type="RuleBase" id="RU365099"/>
    </source>
</evidence>
<dbReference type="Pfam" id="PF09424">
    <property type="entry name" value="YqeY"/>
    <property type="match status" value="1"/>
</dbReference>
<keyword evidence="5" id="KW-1185">Reference proteome</keyword>
<dbReference type="InterPro" id="IPR041698">
    <property type="entry name" value="Methyltransf_25"/>
</dbReference>
<dbReference type="InterPro" id="IPR019004">
    <property type="entry name" value="YqeY/Aim41"/>
</dbReference>
<evidence type="ECO:0000313" key="5">
    <source>
        <dbReference type="Proteomes" id="UP000253664"/>
    </source>
</evidence>
<dbReference type="STRING" id="1330021.A0A367L862"/>
<dbReference type="InterPro" id="IPR023168">
    <property type="entry name" value="GatB_Yqey_C_2"/>
</dbReference>
<dbReference type="Pfam" id="PF13649">
    <property type="entry name" value="Methyltransf_25"/>
    <property type="match status" value="1"/>
</dbReference>
<feature type="domain" description="Methyltransferase" evidence="3">
    <location>
        <begin position="76"/>
        <end position="167"/>
    </location>
</feature>
<dbReference type="PANTHER" id="PTHR28055">
    <property type="entry name" value="ALTERED INHERITANCE OF MITOCHONDRIA PROTEIN 41, MITOCHONDRIAL"/>
    <property type="match status" value="1"/>
</dbReference>
<name>A0A367L862_9HYPO</name>
<dbReference type="EMBL" id="LKCN02000012">
    <property type="protein sequence ID" value="RCI10422.1"/>
    <property type="molecule type" value="Genomic_DNA"/>
</dbReference>
<dbReference type="GO" id="GO:0016884">
    <property type="term" value="F:carbon-nitrogen ligase activity, with glutamine as amido-N-donor"/>
    <property type="evidence" value="ECO:0007669"/>
    <property type="project" value="UniProtKB-UniRule"/>
</dbReference>
<evidence type="ECO:0000256" key="2">
    <source>
        <dbReference type="SAM" id="MobiDB-lite"/>
    </source>
</evidence>
<dbReference type="CDD" id="cd02440">
    <property type="entry name" value="AdoMet_MTases"/>
    <property type="match status" value="1"/>
</dbReference>
<proteinExistence type="inferred from homology"/>
<evidence type="ECO:0000313" key="4">
    <source>
        <dbReference type="EMBL" id="RCI10422.1"/>
    </source>
</evidence>